<comment type="cofactor">
    <cofactor evidence="2">
        <name>Mg(2+)</name>
        <dbReference type="ChEBI" id="CHEBI:18420"/>
    </cofactor>
</comment>
<keyword evidence="14" id="KW-1185">Reference proteome</keyword>
<evidence type="ECO:0000256" key="8">
    <source>
        <dbReference type="ARBA" id="ARBA00022759"/>
    </source>
</evidence>
<dbReference type="Gene3D" id="1.10.10.460">
    <property type="entry name" value="Ribonuclease hii. Domain 2"/>
    <property type="match status" value="1"/>
</dbReference>
<dbReference type="InterPro" id="IPR001352">
    <property type="entry name" value="RNase_HII/HIII"/>
</dbReference>
<evidence type="ECO:0000256" key="7">
    <source>
        <dbReference type="ARBA" id="ARBA00022723"/>
    </source>
</evidence>
<comment type="function">
    <text evidence="3 11">Endonuclease that specifically degrades the RNA of RNA-DNA hybrids.</text>
</comment>
<name>A3DP13_STAMF</name>
<evidence type="ECO:0000256" key="6">
    <source>
        <dbReference type="ARBA" id="ARBA00022722"/>
    </source>
</evidence>
<keyword evidence="8 10" id="KW-0255">Endonuclease</keyword>
<accession>A3DP13</accession>
<evidence type="ECO:0000256" key="11">
    <source>
        <dbReference type="RuleBase" id="RU003515"/>
    </source>
</evidence>
<dbReference type="Proteomes" id="UP000000254">
    <property type="component" value="Chromosome"/>
</dbReference>
<dbReference type="InterPro" id="IPR024567">
    <property type="entry name" value="RNase_HII/HIII_dom"/>
</dbReference>
<evidence type="ECO:0000256" key="10">
    <source>
        <dbReference type="PROSITE-ProRule" id="PRU01319"/>
    </source>
</evidence>
<dbReference type="PANTHER" id="PTHR10954:SF23">
    <property type="entry name" value="RIBONUCLEASE"/>
    <property type="match status" value="1"/>
</dbReference>
<dbReference type="GO" id="GO:0004523">
    <property type="term" value="F:RNA-DNA hybrid ribonuclease activity"/>
    <property type="evidence" value="ECO:0007669"/>
    <property type="project" value="UniProtKB-UniRule"/>
</dbReference>
<dbReference type="OrthoDB" id="33866at2157"/>
<dbReference type="NCBIfam" id="TIGR00729">
    <property type="entry name" value="ribonuclease HII"/>
    <property type="match status" value="1"/>
</dbReference>
<dbReference type="PROSITE" id="PS51975">
    <property type="entry name" value="RNASE_H_2"/>
    <property type="match status" value="1"/>
</dbReference>
<dbReference type="GO" id="GO:0046872">
    <property type="term" value="F:metal ion binding"/>
    <property type="evidence" value="ECO:0007669"/>
    <property type="project" value="UniProtKB-KW"/>
</dbReference>
<evidence type="ECO:0000256" key="3">
    <source>
        <dbReference type="ARBA" id="ARBA00004065"/>
    </source>
</evidence>
<dbReference type="GO" id="GO:0043137">
    <property type="term" value="P:DNA replication, removal of RNA primer"/>
    <property type="evidence" value="ECO:0007669"/>
    <property type="project" value="TreeGrafter"/>
</dbReference>
<dbReference type="InterPro" id="IPR023160">
    <property type="entry name" value="RNase_HII_hlx-loop-hlx_cap_dom"/>
</dbReference>
<keyword evidence="7 10" id="KW-0479">Metal-binding</keyword>
<proteinExistence type="inferred from homology"/>
<reference evidence="14" key="1">
    <citation type="journal article" date="2009" name="BMC Genomics">
        <title>The complete genome sequence of Staphylothermus marinus reveals differences in sulfur metabolism among heterotrophic Crenarchaeota.</title>
        <authorList>
            <person name="Anderson I.J."/>
            <person name="Dharmarajan L."/>
            <person name="Rodriguez J."/>
            <person name="Hooper S."/>
            <person name="Porat I."/>
            <person name="Ulrich L.E."/>
            <person name="Elkins J.G."/>
            <person name="Mavromatis K."/>
            <person name="Sun H."/>
            <person name="Land M."/>
            <person name="Lapidus A."/>
            <person name="Lucas S."/>
            <person name="Barry K."/>
            <person name="Huber H."/>
            <person name="Zhulin I.B."/>
            <person name="Whitman W.B."/>
            <person name="Mukhopadhyay B."/>
            <person name="Woese C."/>
            <person name="Bristow J."/>
            <person name="Kyrpides N."/>
        </authorList>
    </citation>
    <scope>NUCLEOTIDE SEQUENCE [LARGE SCALE GENOMIC DNA]</scope>
    <source>
        <strain evidence="14">ATCC 43588 / DSM 3639 / JCM 9404 / F1</strain>
    </source>
</reference>
<dbReference type="KEGG" id="smr:Smar_1282"/>
<evidence type="ECO:0000313" key="14">
    <source>
        <dbReference type="Proteomes" id="UP000000254"/>
    </source>
</evidence>
<dbReference type="InterPro" id="IPR036397">
    <property type="entry name" value="RNaseH_sf"/>
</dbReference>
<dbReference type="GeneID" id="4907188"/>
<evidence type="ECO:0000256" key="5">
    <source>
        <dbReference type="ARBA" id="ARBA00022490"/>
    </source>
</evidence>
<gene>
    <name evidence="13" type="ordered locus">Smar_1282</name>
</gene>
<feature type="binding site" evidence="10">
    <location>
        <position position="14"/>
    </location>
    <ligand>
        <name>a divalent metal cation</name>
        <dbReference type="ChEBI" id="CHEBI:60240"/>
    </ligand>
</feature>
<evidence type="ECO:0000256" key="4">
    <source>
        <dbReference type="ARBA" id="ARBA00004496"/>
    </source>
</evidence>
<dbReference type="SUPFAM" id="SSF53098">
    <property type="entry name" value="Ribonuclease H-like"/>
    <property type="match status" value="1"/>
</dbReference>
<organism evidence="13 14">
    <name type="scientific">Staphylothermus marinus (strain ATCC 43588 / DSM 3639 / JCM 9404 / F1)</name>
    <dbReference type="NCBI Taxonomy" id="399550"/>
    <lineage>
        <taxon>Archaea</taxon>
        <taxon>Thermoproteota</taxon>
        <taxon>Thermoprotei</taxon>
        <taxon>Desulfurococcales</taxon>
        <taxon>Desulfurococcaceae</taxon>
        <taxon>Staphylothermus</taxon>
    </lineage>
</organism>
<dbReference type="InterPro" id="IPR004649">
    <property type="entry name" value="RNase_H2_suA"/>
</dbReference>
<dbReference type="PANTHER" id="PTHR10954">
    <property type="entry name" value="RIBONUCLEASE H2 SUBUNIT A"/>
    <property type="match status" value="1"/>
</dbReference>
<dbReference type="EC" id="3.1.26.4" evidence="11"/>
<dbReference type="STRING" id="399550.Smar_1282"/>
<evidence type="ECO:0000256" key="9">
    <source>
        <dbReference type="ARBA" id="ARBA00022801"/>
    </source>
</evidence>
<dbReference type="GO" id="GO:0006298">
    <property type="term" value="P:mismatch repair"/>
    <property type="evidence" value="ECO:0007669"/>
    <property type="project" value="TreeGrafter"/>
</dbReference>
<comment type="catalytic activity">
    <reaction evidence="1 10 11">
        <text>Endonucleolytic cleavage to 5'-phosphomonoester.</text>
        <dbReference type="EC" id="3.1.26.4"/>
    </reaction>
</comment>
<dbReference type="GO" id="GO:0032299">
    <property type="term" value="C:ribonuclease H2 complex"/>
    <property type="evidence" value="ECO:0007669"/>
    <property type="project" value="TreeGrafter"/>
</dbReference>
<reference evidence="13 14" key="2">
    <citation type="journal article" date="2009" name="Stand. Genomic Sci.">
        <title>Complete genome sequence of Staphylothermus marinus Stetter and Fiala 1986 type strain F1.</title>
        <authorList>
            <person name="Anderson I.J."/>
            <person name="Sun H."/>
            <person name="Lapidus A."/>
            <person name="Copeland A."/>
            <person name="Glavina Del Rio T."/>
            <person name="Tice H."/>
            <person name="Dalin E."/>
            <person name="Lucas S."/>
            <person name="Barry K."/>
            <person name="Land M."/>
            <person name="Richardson P."/>
            <person name="Huber H."/>
            <person name="Kyrpides N.C."/>
        </authorList>
    </citation>
    <scope>NUCLEOTIDE SEQUENCE [LARGE SCALE GENOMIC DNA]</scope>
    <source>
        <strain evidence="14">ATCC 43588 / DSM 3639 / JCM 9404 / F1</strain>
    </source>
</reference>
<feature type="binding site" evidence="10">
    <location>
        <position position="114"/>
    </location>
    <ligand>
        <name>a divalent metal cation</name>
        <dbReference type="ChEBI" id="CHEBI:60240"/>
    </ligand>
</feature>
<keyword evidence="5" id="KW-0963">Cytoplasm</keyword>
<comment type="subcellular location">
    <subcellularLocation>
        <location evidence="4">Cytoplasm</location>
    </subcellularLocation>
</comment>
<dbReference type="EMBL" id="CP000575">
    <property type="protein sequence ID" value="ABN70373.1"/>
    <property type="molecule type" value="Genomic_DNA"/>
</dbReference>
<dbReference type="CDD" id="cd07180">
    <property type="entry name" value="RNase_HII_archaea_like"/>
    <property type="match status" value="1"/>
</dbReference>
<keyword evidence="9 10" id="KW-0378">Hydrolase</keyword>
<dbReference type="RefSeq" id="WP_011839564.1">
    <property type="nucleotide sequence ID" value="NC_009033.1"/>
</dbReference>
<dbReference type="Pfam" id="PF01351">
    <property type="entry name" value="RNase_HII"/>
    <property type="match status" value="1"/>
</dbReference>
<feature type="domain" description="RNase H type-2" evidence="12">
    <location>
        <begin position="7"/>
        <end position="219"/>
    </location>
</feature>
<evidence type="ECO:0000256" key="1">
    <source>
        <dbReference type="ARBA" id="ARBA00000077"/>
    </source>
</evidence>
<protein>
    <recommendedName>
        <fullName evidence="11">Ribonuclease</fullName>
        <ecNumber evidence="11">3.1.26.4</ecNumber>
    </recommendedName>
</protein>
<comment type="similarity">
    <text evidence="11">Belongs to the RNase HII family.</text>
</comment>
<dbReference type="Gene3D" id="3.30.420.10">
    <property type="entry name" value="Ribonuclease H-like superfamily/Ribonuclease H"/>
    <property type="match status" value="1"/>
</dbReference>
<dbReference type="GO" id="GO:0005737">
    <property type="term" value="C:cytoplasm"/>
    <property type="evidence" value="ECO:0007669"/>
    <property type="project" value="UniProtKB-SubCell"/>
</dbReference>
<dbReference type="eggNOG" id="arCOG04121">
    <property type="taxonomic scope" value="Archaea"/>
</dbReference>
<evidence type="ECO:0000259" key="12">
    <source>
        <dbReference type="PROSITE" id="PS51975"/>
    </source>
</evidence>
<keyword evidence="6 10" id="KW-0540">Nuclease</keyword>
<dbReference type="InterPro" id="IPR012337">
    <property type="entry name" value="RNaseH-like_sf"/>
</dbReference>
<dbReference type="AlphaFoldDB" id="A3DP13"/>
<evidence type="ECO:0000256" key="2">
    <source>
        <dbReference type="ARBA" id="ARBA00001946"/>
    </source>
</evidence>
<comment type="cofactor">
    <cofactor evidence="10">
        <name>Mn(2+)</name>
        <dbReference type="ChEBI" id="CHEBI:29035"/>
    </cofactor>
    <cofactor evidence="10">
        <name>Mg(2+)</name>
        <dbReference type="ChEBI" id="CHEBI:18420"/>
    </cofactor>
    <text evidence="10">Manganese or magnesium. Binds 1 divalent metal ion per monomer in the absence of substrate. May bind a second metal ion after substrate binding.</text>
</comment>
<sequence length="244" mass="27870">MGKNIHALSIGIDEAGRGPLIGDLVIAVLMINRDKIKNLISIGVRDSKQLTRHTRLIMAKKILKLADNVSIIYISPEMIDSYNINKIIAEKIIIALRMLSQIINHYRTVSIYIDEIKGYKNYILTNLSKYINNIEEYVMEPNADQKYPVVSAASILAKTIRDKNIDFLKKIYGNFGSGYPSDKITIKWLTKTYNEENEPPLIIRRTWSTLRKYAPKWYSNLKNKKTQSILNYLGVGRDGDESSG</sequence>
<evidence type="ECO:0000313" key="13">
    <source>
        <dbReference type="EMBL" id="ABN70373.1"/>
    </source>
</evidence>
<dbReference type="GO" id="GO:0003723">
    <property type="term" value="F:RNA binding"/>
    <property type="evidence" value="ECO:0007669"/>
    <property type="project" value="UniProtKB-UniRule"/>
</dbReference>
<dbReference type="HOGENOM" id="CLU_036532_0_4_2"/>
<feature type="binding site" evidence="10">
    <location>
        <position position="13"/>
    </location>
    <ligand>
        <name>a divalent metal cation</name>
        <dbReference type="ChEBI" id="CHEBI:60240"/>
    </ligand>
</feature>